<evidence type="ECO:0000313" key="3">
    <source>
        <dbReference type="Proteomes" id="UP000290204"/>
    </source>
</evidence>
<dbReference type="RefSeq" id="WP_129129977.1">
    <property type="nucleotide sequence ID" value="NZ_SDHW01000001.1"/>
</dbReference>
<dbReference type="Proteomes" id="UP000290204">
    <property type="component" value="Unassembled WGS sequence"/>
</dbReference>
<feature type="signal peptide" evidence="1">
    <location>
        <begin position="1"/>
        <end position="26"/>
    </location>
</feature>
<dbReference type="AlphaFoldDB" id="A0A4Q1CNF0"/>
<dbReference type="SUPFAM" id="SSF56935">
    <property type="entry name" value="Porins"/>
    <property type="match status" value="1"/>
</dbReference>
<feature type="chain" id="PRO_5020537604" description="Porin" evidence="1">
    <location>
        <begin position="27"/>
        <end position="439"/>
    </location>
</feature>
<sequence>MKRFLTNCLRKAAVAALILSPLAMQGQQAKIQNWRPYDQSGINVFEAPKDSASTFDGLKVRIGAGFTQQFQSLTHSNKAGSPALYPRLKPGFNLAMANLNVDVQLADGIALNLVTYLSARHHNEAWVKGGYIQFDKVPFKGKVWDDIFKVVTLKIGHFGVNYGDQHFRRSDGGQTLYNPFIENYIMDAFATEVGGEVIIRKNGFIGSASVTNGLLSGGVQAPLEPGSTTETYKRNPSLVGKLAYDKQLNSSLRVRVAGSVFHNSSSGRSTLYAGDRTGSNYWFAMESAAATAKDNFTSGRVSPNFTNQITAVQLNGLVKFQGLELFGTYENAQGRTINEKVAGTPKRKVDQYAVDAIYRIGAKENVFFGVRYNQVKGELVNATTKQTVERVAFGAGWFLTKNVLLKGEYVNQTYKGYATGNILDGGKFKGLVIEAVVGF</sequence>
<protein>
    <recommendedName>
        <fullName evidence="4">Porin</fullName>
    </recommendedName>
</protein>
<dbReference type="OrthoDB" id="638836at2"/>
<dbReference type="InterPro" id="IPR023614">
    <property type="entry name" value="Porin_dom_sf"/>
</dbReference>
<organism evidence="2 3">
    <name type="scientific">Lacibacter luteus</name>
    <dbReference type="NCBI Taxonomy" id="2508719"/>
    <lineage>
        <taxon>Bacteria</taxon>
        <taxon>Pseudomonadati</taxon>
        <taxon>Bacteroidota</taxon>
        <taxon>Chitinophagia</taxon>
        <taxon>Chitinophagales</taxon>
        <taxon>Chitinophagaceae</taxon>
        <taxon>Lacibacter</taxon>
    </lineage>
</organism>
<comment type="caution">
    <text evidence="2">The sequence shown here is derived from an EMBL/GenBank/DDBJ whole genome shotgun (WGS) entry which is preliminary data.</text>
</comment>
<name>A0A4Q1CNF0_9BACT</name>
<proteinExistence type="predicted"/>
<evidence type="ECO:0000256" key="1">
    <source>
        <dbReference type="SAM" id="SignalP"/>
    </source>
</evidence>
<accession>A0A4Q1CNF0</accession>
<evidence type="ECO:0008006" key="4">
    <source>
        <dbReference type="Google" id="ProtNLM"/>
    </source>
</evidence>
<keyword evidence="1" id="KW-0732">Signal</keyword>
<dbReference type="Gene3D" id="2.40.160.10">
    <property type="entry name" value="Porin"/>
    <property type="match status" value="1"/>
</dbReference>
<dbReference type="EMBL" id="SDHW01000001">
    <property type="protein sequence ID" value="RXK62606.1"/>
    <property type="molecule type" value="Genomic_DNA"/>
</dbReference>
<gene>
    <name evidence="2" type="ORF">ESA94_06300</name>
</gene>
<keyword evidence="3" id="KW-1185">Reference proteome</keyword>
<reference evidence="2 3" key="1">
    <citation type="submission" date="2019-01" db="EMBL/GenBank/DDBJ databases">
        <title>Lacibacter sp. strain TTM-7.</title>
        <authorList>
            <person name="Chen W.-M."/>
        </authorList>
    </citation>
    <scope>NUCLEOTIDE SEQUENCE [LARGE SCALE GENOMIC DNA]</scope>
    <source>
        <strain evidence="2 3">TTM-7</strain>
    </source>
</reference>
<evidence type="ECO:0000313" key="2">
    <source>
        <dbReference type="EMBL" id="RXK62606.1"/>
    </source>
</evidence>